<reference evidence="3" key="1">
    <citation type="submission" date="2022-11" db="UniProtKB">
        <authorList>
            <consortium name="WormBaseParasite"/>
        </authorList>
    </citation>
    <scope>IDENTIFICATION</scope>
</reference>
<keyword evidence="1" id="KW-0472">Membrane</keyword>
<sequence length="136" mass="15601">MLVCPRHEAEFEFKSIIEVRVEAFMWGAGTALGELPPYFMARAARLSGEDPDDEEYREFQEFLRQTEEQHGDGWYEISLKKMVKLKQQMQKLIEGVGFFGILLFASIPNPLFDLAGLFCGHCLVPFWKFFGATLLG</sequence>
<dbReference type="AlphaFoldDB" id="A0A915HYU0"/>
<dbReference type="Proteomes" id="UP000887565">
    <property type="component" value="Unplaced"/>
</dbReference>
<proteinExistence type="predicted"/>
<accession>A0A915HYU0</accession>
<evidence type="ECO:0000256" key="1">
    <source>
        <dbReference type="SAM" id="Phobius"/>
    </source>
</evidence>
<evidence type="ECO:0000313" key="3">
    <source>
        <dbReference type="WBParaSite" id="nRc.2.0.1.t06426-RA"/>
    </source>
</evidence>
<evidence type="ECO:0000313" key="2">
    <source>
        <dbReference type="Proteomes" id="UP000887565"/>
    </source>
</evidence>
<name>A0A915HYU0_ROMCU</name>
<keyword evidence="2" id="KW-1185">Reference proteome</keyword>
<feature type="transmembrane region" description="Helical" evidence="1">
    <location>
        <begin position="92"/>
        <end position="108"/>
    </location>
</feature>
<keyword evidence="1" id="KW-0812">Transmembrane</keyword>
<organism evidence="2 3">
    <name type="scientific">Romanomermis culicivorax</name>
    <name type="common">Nematode worm</name>
    <dbReference type="NCBI Taxonomy" id="13658"/>
    <lineage>
        <taxon>Eukaryota</taxon>
        <taxon>Metazoa</taxon>
        <taxon>Ecdysozoa</taxon>
        <taxon>Nematoda</taxon>
        <taxon>Enoplea</taxon>
        <taxon>Dorylaimia</taxon>
        <taxon>Mermithida</taxon>
        <taxon>Mermithoidea</taxon>
        <taxon>Mermithidae</taxon>
        <taxon>Romanomermis</taxon>
    </lineage>
</organism>
<protein>
    <submittedName>
        <fullName evidence="3">Vacuole membrane protein 1</fullName>
    </submittedName>
</protein>
<keyword evidence="1" id="KW-1133">Transmembrane helix</keyword>
<dbReference type="WBParaSite" id="nRc.2.0.1.t06426-RA">
    <property type="protein sequence ID" value="nRc.2.0.1.t06426-RA"/>
    <property type="gene ID" value="nRc.2.0.1.g06426"/>
</dbReference>